<sequence>MVKTLTNNLIYKNATATTFGSFLEVIDQLISDNIATGQFLEVYKHLENNAAQGIPIKRDHNP</sequence>
<reference evidence="1 2" key="1">
    <citation type="submission" date="2024-02" db="EMBL/GenBank/DDBJ databases">
        <authorList>
            <person name="Nijsse B."/>
            <person name="Sprong H."/>
        </authorList>
    </citation>
    <scope>NUCLEOTIDE SEQUENCE [LARGE SCALE GENOMIC DNA]</scope>
    <source>
        <strain evidence="1">OB144</strain>
    </source>
</reference>
<protein>
    <submittedName>
        <fullName evidence="1">Uncharacterized protein</fullName>
    </submittedName>
</protein>
<organism evidence="1 2">
    <name type="scientific">Rickettsia helvetica</name>
    <dbReference type="NCBI Taxonomy" id="35789"/>
    <lineage>
        <taxon>Bacteria</taxon>
        <taxon>Pseudomonadati</taxon>
        <taxon>Pseudomonadota</taxon>
        <taxon>Alphaproteobacteria</taxon>
        <taxon>Rickettsiales</taxon>
        <taxon>Rickettsiaceae</taxon>
        <taxon>Rickettsieae</taxon>
        <taxon>Rickettsia</taxon>
        <taxon>spotted fever group</taxon>
    </lineage>
</organism>
<proteinExistence type="predicted"/>
<dbReference type="EMBL" id="OZ018776">
    <property type="protein sequence ID" value="CAK9120489.1"/>
    <property type="molecule type" value="Genomic_DNA"/>
</dbReference>
<dbReference type="Proteomes" id="UP001642485">
    <property type="component" value="Chromosome"/>
</dbReference>
<evidence type="ECO:0000313" key="1">
    <source>
        <dbReference type="EMBL" id="CAK9120489.1"/>
    </source>
</evidence>
<name>A0ABP0T4G4_RICHE</name>
<keyword evidence="2" id="KW-1185">Reference proteome</keyword>
<gene>
    <name evidence="1" type="ORF">OB144RH_02800</name>
</gene>
<dbReference type="RefSeq" id="WP_029374722.1">
    <property type="nucleotide sequence ID" value="NZ_OY974080.1"/>
</dbReference>
<accession>A0ABP0T4G4</accession>
<evidence type="ECO:0000313" key="2">
    <source>
        <dbReference type="Proteomes" id="UP001642485"/>
    </source>
</evidence>